<organism evidence="3 4">
    <name type="scientific">Desulfomarina profundi</name>
    <dbReference type="NCBI Taxonomy" id="2772557"/>
    <lineage>
        <taxon>Bacteria</taxon>
        <taxon>Pseudomonadati</taxon>
        <taxon>Thermodesulfobacteriota</taxon>
        <taxon>Desulfobulbia</taxon>
        <taxon>Desulfobulbales</taxon>
        <taxon>Desulfobulbaceae</taxon>
        <taxon>Desulfomarina</taxon>
    </lineage>
</organism>
<evidence type="ECO:0000313" key="4">
    <source>
        <dbReference type="Proteomes" id="UP000826725"/>
    </source>
</evidence>
<dbReference type="RefSeq" id="WP_268907478.1">
    <property type="nucleotide sequence ID" value="NZ_AP024086.1"/>
</dbReference>
<dbReference type="KEGG" id="dbk:DGMP_36090"/>
<dbReference type="AlphaFoldDB" id="A0A8D5JT89"/>
<evidence type="ECO:0000313" key="3">
    <source>
        <dbReference type="EMBL" id="BCL62916.1"/>
    </source>
</evidence>
<dbReference type="Proteomes" id="UP000826725">
    <property type="component" value="Chromosome"/>
</dbReference>
<dbReference type="InterPro" id="IPR051010">
    <property type="entry name" value="BCAA_transport"/>
</dbReference>
<keyword evidence="1" id="KW-0732">Signal</keyword>
<reference evidence="3" key="1">
    <citation type="submission" date="2020-09" db="EMBL/GenBank/DDBJ databases">
        <title>Desulfogranum mesoprofundum gen. nov., sp. nov., a novel mesophilic, sulfate-reducing chemolithoautotroph isolated from a deep-sea hydrothermal vent chimney in the Suiyo Seamount.</title>
        <authorList>
            <person name="Hashimoto Y."/>
            <person name="Nakagawa S."/>
        </authorList>
    </citation>
    <scope>NUCLEOTIDE SEQUENCE</scope>
    <source>
        <strain evidence="3">KT2</strain>
    </source>
</reference>
<dbReference type="EMBL" id="AP024086">
    <property type="protein sequence ID" value="BCL62916.1"/>
    <property type="molecule type" value="Genomic_DNA"/>
</dbReference>
<feature type="domain" description="Leucine-binding protein" evidence="2">
    <location>
        <begin position="2"/>
        <end position="195"/>
    </location>
</feature>
<protein>
    <recommendedName>
        <fullName evidence="2">Leucine-binding protein domain-containing protein</fullName>
    </recommendedName>
</protein>
<evidence type="ECO:0000259" key="2">
    <source>
        <dbReference type="Pfam" id="PF13458"/>
    </source>
</evidence>
<dbReference type="InterPro" id="IPR028081">
    <property type="entry name" value="Leu-bd"/>
</dbReference>
<sequence>MTKNFKQAFETANGAGSIVALETFRTGDKDFREQLKRIKNSPAQFLYLPQHVDQVALIVKQANEIELNIPIVGGGSWAGGDLIGTCGQDCDGLFYAGDYAPGGATGLNKQFVTAYRKAYNSYPDAPAALTWDATRALLQAIRDTGGLQGKLIADRVAVKTALAKLKNFPGASGTMSFNATGDPDKCVIIVRIDSDMLTLYKSVCQ</sequence>
<gene>
    <name evidence="3" type="ORF">DGMP_36090</name>
</gene>
<evidence type="ECO:0000256" key="1">
    <source>
        <dbReference type="ARBA" id="ARBA00022729"/>
    </source>
</evidence>
<accession>A0A8D5JT89</accession>
<dbReference type="PANTHER" id="PTHR30483">
    <property type="entry name" value="LEUCINE-SPECIFIC-BINDING PROTEIN"/>
    <property type="match status" value="1"/>
</dbReference>
<dbReference type="PANTHER" id="PTHR30483:SF6">
    <property type="entry name" value="PERIPLASMIC BINDING PROTEIN OF ABC TRANSPORTER FOR NATURAL AMINO ACIDS"/>
    <property type="match status" value="1"/>
</dbReference>
<proteinExistence type="predicted"/>
<dbReference type="Pfam" id="PF13458">
    <property type="entry name" value="Peripla_BP_6"/>
    <property type="match status" value="1"/>
</dbReference>
<name>A0A8D5JT89_9BACT</name>
<keyword evidence="4" id="KW-1185">Reference proteome</keyword>